<evidence type="ECO:0000256" key="2">
    <source>
        <dbReference type="PROSITE-ProRule" id="PRU00626"/>
    </source>
</evidence>
<protein>
    <recommendedName>
        <fullName evidence="3">CRM domain-containing protein</fullName>
    </recommendedName>
</protein>
<evidence type="ECO:0000256" key="1">
    <source>
        <dbReference type="ARBA" id="ARBA00022884"/>
    </source>
</evidence>
<dbReference type="Pfam" id="PF01985">
    <property type="entry name" value="CRS1_YhbY"/>
    <property type="match status" value="1"/>
</dbReference>
<dbReference type="SUPFAM" id="SSF75471">
    <property type="entry name" value="YhbY-like"/>
    <property type="match status" value="1"/>
</dbReference>
<dbReference type="SMART" id="SM01103">
    <property type="entry name" value="CRS1_YhbY"/>
    <property type="match status" value="1"/>
</dbReference>
<evidence type="ECO:0000313" key="5">
    <source>
        <dbReference type="Proteomes" id="UP000489600"/>
    </source>
</evidence>
<dbReference type="Gene3D" id="3.30.110.60">
    <property type="entry name" value="YhbY-like"/>
    <property type="match status" value="1"/>
</dbReference>
<dbReference type="PANTHER" id="PTHR31426">
    <property type="entry name" value="GROUP II INTRON SPLICING FACTOR CRS1-LIKE"/>
    <property type="match status" value="1"/>
</dbReference>
<dbReference type="Proteomes" id="UP000489600">
    <property type="component" value="Unassembled WGS sequence"/>
</dbReference>
<reference evidence="4" key="1">
    <citation type="submission" date="2019-07" db="EMBL/GenBank/DDBJ databases">
        <authorList>
            <person name="Dittberner H."/>
        </authorList>
    </citation>
    <scope>NUCLEOTIDE SEQUENCE [LARGE SCALE GENOMIC DNA]</scope>
</reference>
<dbReference type="OrthoDB" id="1936631at2759"/>
<dbReference type="EMBL" id="CABITT030000002">
    <property type="protein sequence ID" value="VVA93727.1"/>
    <property type="molecule type" value="Genomic_DNA"/>
</dbReference>
<keyword evidence="5" id="KW-1185">Reference proteome</keyword>
<sequence length="320" mass="38092">MLALNYAKGIAHRFLRNPNWTSVHFLRNLQCPYHYQKSRPFVQVSYKSGCFELLRGQSQSLFAYGGLLNRRYMSNSTIQLRTDDNVVRFSFNNVPDNNRNVPMRTEKKWKRAKSSRKAKVNELRFYRLKAKKKMNSPNPEVRIRYKLEKAKRKEEWLIEKLRKYDVRKSPAEPYDPEILTEEEQHYLKRTGEKRKNFVLVGRRGVFGGVVLNMHLHWKKHETVKVICKPCNKPGQIQEYAQELARLSKGIVIDVKPNNAIVLYRGKNYVRPEVMSPVDTLSKDKALEKYRYEQSLEHTSEFIEKLEKELEEYQKHVDRIR</sequence>
<keyword evidence="1 2" id="KW-0694">RNA-binding</keyword>
<accession>A0A565AWK4</accession>
<organism evidence="4 5">
    <name type="scientific">Arabis nemorensis</name>
    <dbReference type="NCBI Taxonomy" id="586526"/>
    <lineage>
        <taxon>Eukaryota</taxon>
        <taxon>Viridiplantae</taxon>
        <taxon>Streptophyta</taxon>
        <taxon>Embryophyta</taxon>
        <taxon>Tracheophyta</taxon>
        <taxon>Spermatophyta</taxon>
        <taxon>Magnoliopsida</taxon>
        <taxon>eudicotyledons</taxon>
        <taxon>Gunneridae</taxon>
        <taxon>Pentapetalae</taxon>
        <taxon>rosids</taxon>
        <taxon>malvids</taxon>
        <taxon>Brassicales</taxon>
        <taxon>Brassicaceae</taxon>
        <taxon>Arabideae</taxon>
        <taxon>Arabis</taxon>
    </lineage>
</organism>
<proteinExistence type="predicted"/>
<dbReference type="InterPro" id="IPR035920">
    <property type="entry name" value="YhbY-like_sf"/>
</dbReference>
<gene>
    <name evidence="4" type="ORF">ANE_LOCUS4172</name>
</gene>
<dbReference type="PROSITE" id="PS51295">
    <property type="entry name" value="CRM"/>
    <property type="match status" value="1"/>
</dbReference>
<dbReference type="AlphaFoldDB" id="A0A565AWK4"/>
<evidence type="ECO:0000313" key="4">
    <source>
        <dbReference type="EMBL" id="VVA93727.1"/>
    </source>
</evidence>
<name>A0A565AWK4_9BRAS</name>
<dbReference type="PANTHER" id="PTHR31426:SF3">
    <property type="entry name" value="OS06G0304500 PROTEIN"/>
    <property type="match status" value="1"/>
</dbReference>
<dbReference type="GO" id="GO:0003723">
    <property type="term" value="F:RNA binding"/>
    <property type="evidence" value="ECO:0007669"/>
    <property type="project" value="UniProtKB-UniRule"/>
</dbReference>
<comment type="caution">
    <text evidence="4">The sequence shown here is derived from an EMBL/GenBank/DDBJ whole genome shotgun (WGS) entry which is preliminary data.</text>
</comment>
<dbReference type="InterPro" id="IPR040286">
    <property type="entry name" value="At3g25440-like"/>
</dbReference>
<dbReference type="InterPro" id="IPR001890">
    <property type="entry name" value="RNA-binding_CRM"/>
</dbReference>
<feature type="domain" description="CRM" evidence="3">
    <location>
        <begin position="177"/>
        <end position="275"/>
    </location>
</feature>
<evidence type="ECO:0000259" key="3">
    <source>
        <dbReference type="PROSITE" id="PS51295"/>
    </source>
</evidence>